<gene>
    <name evidence="2" type="ORF">GCM10009745_45640</name>
</gene>
<dbReference type="InterPro" id="IPR048394">
    <property type="entry name" value="FakA-like_M"/>
</dbReference>
<dbReference type="InterPro" id="IPR019986">
    <property type="entry name" value="YloV-like"/>
</dbReference>
<keyword evidence="3" id="KW-1185">Reference proteome</keyword>
<dbReference type="InterPro" id="IPR036117">
    <property type="entry name" value="DhaL_dom_sf"/>
</dbReference>
<dbReference type="PANTHER" id="PTHR33434">
    <property type="entry name" value="DEGV DOMAIN-CONTAINING PROTEIN DR_1986-RELATED"/>
    <property type="match status" value="1"/>
</dbReference>
<organism evidence="2 3">
    <name type="scientific">Kribbella yunnanensis</name>
    <dbReference type="NCBI Taxonomy" id="190194"/>
    <lineage>
        <taxon>Bacteria</taxon>
        <taxon>Bacillati</taxon>
        <taxon>Actinomycetota</taxon>
        <taxon>Actinomycetes</taxon>
        <taxon>Propionibacteriales</taxon>
        <taxon>Kribbellaceae</taxon>
        <taxon>Kribbella</taxon>
    </lineage>
</organism>
<reference evidence="2 3" key="1">
    <citation type="journal article" date="2019" name="Int. J. Syst. Evol. Microbiol.">
        <title>The Global Catalogue of Microorganisms (GCM) 10K type strain sequencing project: providing services to taxonomists for standard genome sequencing and annotation.</title>
        <authorList>
            <consortium name="The Broad Institute Genomics Platform"/>
            <consortium name="The Broad Institute Genome Sequencing Center for Infectious Disease"/>
            <person name="Wu L."/>
            <person name="Ma J."/>
        </authorList>
    </citation>
    <scope>NUCLEOTIDE SEQUENCE [LARGE SCALE GENOMIC DNA]</scope>
    <source>
        <strain evidence="2 3">JCM 14307</strain>
    </source>
</reference>
<dbReference type="Pfam" id="PF02734">
    <property type="entry name" value="Dak2"/>
    <property type="match status" value="1"/>
</dbReference>
<evidence type="ECO:0000313" key="2">
    <source>
        <dbReference type="EMBL" id="GAA1694845.1"/>
    </source>
</evidence>
<comment type="caution">
    <text evidence="2">The sequence shown here is derived from an EMBL/GenBank/DDBJ whole genome shotgun (WGS) entry which is preliminary data.</text>
</comment>
<dbReference type="InterPro" id="IPR033470">
    <property type="entry name" value="FakA-like_C"/>
</dbReference>
<dbReference type="InterPro" id="IPR050270">
    <property type="entry name" value="DegV_domain_contain"/>
</dbReference>
<dbReference type="Proteomes" id="UP001500280">
    <property type="component" value="Unassembled WGS sequence"/>
</dbReference>
<protein>
    <submittedName>
        <fullName evidence="2">DAK2 domain-containing protein</fullName>
    </submittedName>
</protein>
<dbReference type="SMART" id="SM01121">
    <property type="entry name" value="Dak1_2"/>
    <property type="match status" value="1"/>
</dbReference>
<dbReference type="Pfam" id="PF21645">
    <property type="entry name" value="FakA-like_M"/>
    <property type="match status" value="1"/>
</dbReference>
<dbReference type="PROSITE" id="PS51480">
    <property type="entry name" value="DHAL"/>
    <property type="match status" value="1"/>
</dbReference>
<accession>A0ABN2HXG1</accession>
<dbReference type="SMART" id="SM01120">
    <property type="entry name" value="Dak2"/>
    <property type="match status" value="1"/>
</dbReference>
<dbReference type="Pfam" id="PF13684">
    <property type="entry name" value="FakA-like_C"/>
    <property type="match status" value="1"/>
</dbReference>
<evidence type="ECO:0000259" key="1">
    <source>
        <dbReference type="PROSITE" id="PS51480"/>
    </source>
</evidence>
<dbReference type="EMBL" id="BAAANF010000016">
    <property type="protein sequence ID" value="GAA1694845.1"/>
    <property type="molecule type" value="Genomic_DNA"/>
</dbReference>
<feature type="domain" description="DhaL" evidence="1">
    <location>
        <begin position="7"/>
        <end position="212"/>
    </location>
</feature>
<sequence>MEELTVAVLRAWARTALVELGRARSGIDELNVYPVPDGDTGTNLYLTWEAACEALPKGELTFAEAVQAFGRGALLGARGNSGVITSQLVRACGMRLAENLPRDRDTDGVLADPRMSEAAAFADALTYAADAAYGAVAEPVEGTMLTVARAAANGAMTAANDGKSLADVCLAAVASARLALTRTTEQLDVLRRAGVVDAGGAGLVVILGAMESVLTGRTVTIDVPARVEPQEVAGDLSPDGPAYEVMYLLDAADEAVADFRRRLADLGDSVVVVGGDGLWNVHVHADDVGAAIELGIAIGRPHRIRVTHFADLPHHEPPPGRAVIAVAAGDGLAALFAEAGAKIVVGGPGRRCSTGELLTAIEKSQAAEIVLLPNDKDSIAVAEAAATAARQDGLRVAVIPTRAQVQGLAAIAVHDAAASFDDDVVHQSAAAGQTRHGAVTIAVKDAWTMAGRCRVGDALGVVDGDFALITDDLTEAAVGVVDRLLGGGGELLTIVTGRDADPELAAAIERHVRRQRKDVDVVVYDGGQDRYPLLIGVE</sequence>
<dbReference type="RefSeq" id="WP_344155397.1">
    <property type="nucleotide sequence ID" value="NZ_BAAANF010000016.1"/>
</dbReference>
<dbReference type="PANTHER" id="PTHR33434:SF4">
    <property type="entry name" value="PHOSPHATASE PROTEIN"/>
    <property type="match status" value="1"/>
</dbReference>
<dbReference type="Gene3D" id="1.25.40.340">
    <property type="match status" value="1"/>
</dbReference>
<dbReference type="NCBIfam" id="TIGR03599">
    <property type="entry name" value="YloV"/>
    <property type="match status" value="1"/>
</dbReference>
<dbReference type="InterPro" id="IPR004007">
    <property type="entry name" value="DhaL_dom"/>
</dbReference>
<evidence type="ECO:0000313" key="3">
    <source>
        <dbReference type="Proteomes" id="UP001500280"/>
    </source>
</evidence>
<proteinExistence type="predicted"/>
<dbReference type="SUPFAM" id="SSF101473">
    <property type="entry name" value="DhaL-like"/>
    <property type="match status" value="1"/>
</dbReference>
<name>A0ABN2HXG1_9ACTN</name>